<dbReference type="EMBL" id="VXBP01003514">
    <property type="protein sequence ID" value="NXN95653.1"/>
    <property type="molecule type" value="Genomic_DNA"/>
</dbReference>
<dbReference type="PANTHER" id="PTHR10177">
    <property type="entry name" value="CYCLINS"/>
    <property type="match status" value="1"/>
</dbReference>
<keyword evidence="7" id="KW-0832">Ubl conjugation</keyword>
<comment type="similarity">
    <text evidence="3">Belongs to the cyclin family. Cyclin D subfamily.</text>
</comment>
<keyword evidence="15" id="KW-1185">Reference proteome</keyword>
<evidence type="ECO:0000256" key="7">
    <source>
        <dbReference type="ARBA" id="ARBA00022843"/>
    </source>
</evidence>
<dbReference type="Proteomes" id="UP000565785">
    <property type="component" value="Unassembled WGS sequence"/>
</dbReference>
<evidence type="ECO:0000256" key="8">
    <source>
        <dbReference type="ARBA" id="ARBA00023127"/>
    </source>
</evidence>
<keyword evidence="6" id="KW-0132">Cell division</keyword>
<dbReference type="InterPro" id="IPR004367">
    <property type="entry name" value="Cyclin_C-dom"/>
</dbReference>
<dbReference type="InterPro" id="IPR013763">
    <property type="entry name" value="Cyclin-like_dom"/>
</dbReference>
<dbReference type="CDD" id="cd20573">
    <property type="entry name" value="CYCLIN_CCND1_rpt1"/>
    <property type="match status" value="1"/>
</dbReference>
<dbReference type="Pfam" id="PF00134">
    <property type="entry name" value="Cyclin_N"/>
    <property type="match status" value="1"/>
</dbReference>
<evidence type="ECO:0000313" key="14">
    <source>
        <dbReference type="EMBL" id="NXN95653.1"/>
    </source>
</evidence>
<name>A0A7L1N9W4_RHICY</name>
<proteinExistence type="inferred from homology"/>
<evidence type="ECO:0000256" key="11">
    <source>
        <dbReference type="RuleBase" id="RU000383"/>
    </source>
</evidence>
<dbReference type="SMART" id="SM01332">
    <property type="entry name" value="Cyclin_C"/>
    <property type="match status" value="1"/>
</dbReference>
<dbReference type="InterPro" id="IPR039361">
    <property type="entry name" value="Cyclin"/>
</dbReference>
<evidence type="ECO:0000256" key="3">
    <source>
        <dbReference type="ARBA" id="ARBA00009065"/>
    </source>
</evidence>
<feature type="domain" description="Cyclin C-terminal" evidence="13">
    <location>
        <begin position="79"/>
        <end position="275"/>
    </location>
</feature>
<evidence type="ECO:0000256" key="10">
    <source>
        <dbReference type="ARBA" id="ARBA00023306"/>
    </source>
</evidence>
<keyword evidence="10" id="KW-0131">Cell cycle</keyword>
<evidence type="ECO:0000256" key="1">
    <source>
        <dbReference type="ARBA" id="ARBA00004123"/>
    </source>
</evidence>
<reference evidence="14 15" key="1">
    <citation type="submission" date="2019-09" db="EMBL/GenBank/DDBJ databases">
        <title>Bird 10,000 Genomes (B10K) Project - Family phase.</title>
        <authorList>
            <person name="Zhang G."/>
        </authorList>
    </citation>
    <scope>NUCLEOTIDE SEQUENCE [LARGE SCALE GENOMIC DNA]</scope>
    <source>
        <strain evidence="14">B10K-DU-002-35</strain>
        <tissue evidence="14">Muscle</tissue>
    </source>
</reference>
<keyword evidence="4" id="KW-0963">Cytoplasm</keyword>
<dbReference type="PROSITE" id="PS00292">
    <property type="entry name" value="CYCLINS"/>
    <property type="match status" value="1"/>
</dbReference>
<comment type="subcellular location">
    <subcellularLocation>
        <location evidence="2">Cytoplasm</location>
    </subcellularLocation>
    <subcellularLocation>
        <location evidence="1">Nucleus</location>
    </subcellularLocation>
</comment>
<evidence type="ECO:0000259" key="12">
    <source>
        <dbReference type="SMART" id="SM00385"/>
    </source>
</evidence>
<dbReference type="FunFam" id="1.10.472.10:FF:000120">
    <property type="entry name" value="G1/S-specific cyclin-D1"/>
    <property type="match status" value="1"/>
</dbReference>
<keyword evidence="8 11" id="KW-0195">Cyclin</keyword>
<dbReference type="SUPFAM" id="SSF47954">
    <property type="entry name" value="Cyclin-like"/>
    <property type="match status" value="2"/>
</dbReference>
<dbReference type="GO" id="GO:0005634">
    <property type="term" value="C:nucleus"/>
    <property type="evidence" value="ECO:0007669"/>
    <property type="project" value="UniProtKB-SubCell"/>
</dbReference>
<dbReference type="GO" id="GO:0005737">
    <property type="term" value="C:cytoplasm"/>
    <property type="evidence" value="ECO:0007669"/>
    <property type="project" value="UniProtKB-SubCell"/>
</dbReference>
<feature type="non-terminal residue" evidence="14">
    <location>
        <position position="1"/>
    </location>
</feature>
<dbReference type="InterPro" id="IPR006671">
    <property type="entry name" value="Cyclin_N"/>
</dbReference>
<evidence type="ECO:0000313" key="15">
    <source>
        <dbReference type="Proteomes" id="UP000565785"/>
    </source>
</evidence>
<accession>A0A7L1N9W4</accession>
<comment type="caution">
    <text evidence="14">The sequence shown here is derived from an EMBL/GenBank/DDBJ whole genome shotgun (WGS) entry which is preliminary data.</text>
</comment>
<keyword evidence="9" id="KW-0539">Nucleus</keyword>
<evidence type="ECO:0000256" key="2">
    <source>
        <dbReference type="ARBA" id="ARBA00004496"/>
    </source>
</evidence>
<dbReference type="GO" id="GO:0051301">
    <property type="term" value="P:cell division"/>
    <property type="evidence" value="ECO:0007669"/>
    <property type="project" value="UniProtKB-KW"/>
</dbReference>
<evidence type="ECO:0000259" key="13">
    <source>
        <dbReference type="SMART" id="SM01332"/>
    </source>
</evidence>
<evidence type="ECO:0000256" key="4">
    <source>
        <dbReference type="ARBA" id="ARBA00022490"/>
    </source>
</evidence>
<sequence>MEHQLLCCEVETIRRAYLDANLLNDRVLQTMLKAEETCSPSVSYFKCVQKEILPYMRKIVATWMLEVCEEQKCEEEVFPLAMNYLDRFLSFEPLKKSRLQLLGATCMFVASKMKETIPLTAEKLCIYTDNSIRPDELLVISQQEGTFPLRVFGRESWRKSRCVRTGFSLEQSLQPVFVFSLFFLHADIKFISNPPSMIAAGSVVAAVQGLHLGNTNTFLSYQCLTHFLSQVIKCDPDCLRACQEQIESLLESSLRQAQQHNVSSETKTVEDEADLSCTPTDVRDVNI</sequence>
<keyword evidence="5" id="KW-0597">Phosphoprotein</keyword>
<protein>
    <submittedName>
        <fullName evidence="14">CCND1 protein</fullName>
    </submittedName>
</protein>
<dbReference type="OrthoDB" id="306099at2759"/>
<dbReference type="SMART" id="SM00385">
    <property type="entry name" value="CYCLIN"/>
    <property type="match status" value="1"/>
</dbReference>
<evidence type="ECO:0000256" key="6">
    <source>
        <dbReference type="ARBA" id="ARBA00022618"/>
    </source>
</evidence>
<evidence type="ECO:0000256" key="5">
    <source>
        <dbReference type="ARBA" id="ARBA00022553"/>
    </source>
</evidence>
<evidence type="ECO:0000256" key="9">
    <source>
        <dbReference type="ARBA" id="ARBA00023242"/>
    </source>
</evidence>
<dbReference type="InterPro" id="IPR036915">
    <property type="entry name" value="Cyclin-like_sf"/>
</dbReference>
<dbReference type="AlphaFoldDB" id="A0A7L1N9W4"/>
<dbReference type="Gene3D" id="1.10.472.10">
    <property type="entry name" value="Cyclin-like"/>
    <property type="match status" value="2"/>
</dbReference>
<feature type="non-terminal residue" evidence="14">
    <location>
        <position position="287"/>
    </location>
</feature>
<dbReference type="Pfam" id="PF02984">
    <property type="entry name" value="Cyclin_C"/>
    <property type="match status" value="1"/>
</dbReference>
<dbReference type="InterPro" id="IPR048258">
    <property type="entry name" value="Cyclins_cyclin-box"/>
</dbReference>
<organism evidence="14 15">
    <name type="scientific">Rhinopomastus cyanomelas</name>
    <name type="common">Common scimitarbill</name>
    <dbReference type="NCBI Taxonomy" id="113115"/>
    <lineage>
        <taxon>Eukaryota</taxon>
        <taxon>Metazoa</taxon>
        <taxon>Chordata</taxon>
        <taxon>Craniata</taxon>
        <taxon>Vertebrata</taxon>
        <taxon>Euteleostomi</taxon>
        <taxon>Archelosauria</taxon>
        <taxon>Archosauria</taxon>
        <taxon>Dinosauria</taxon>
        <taxon>Saurischia</taxon>
        <taxon>Theropoda</taxon>
        <taxon>Coelurosauria</taxon>
        <taxon>Aves</taxon>
        <taxon>Neognathae</taxon>
        <taxon>Neoaves</taxon>
        <taxon>Telluraves</taxon>
        <taxon>Coraciimorphae</taxon>
        <taxon>Bucerotiformes</taxon>
        <taxon>Rhinopomastidae</taxon>
        <taxon>Rhinopomastus</taxon>
    </lineage>
</organism>
<feature type="domain" description="Cyclin-like" evidence="12">
    <location>
        <begin position="62"/>
        <end position="141"/>
    </location>
</feature>
<gene>
    <name evidence="14" type="primary">Ccnd1</name>
    <name evidence="14" type="ORF">RHICYA_R00710</name>
</gene>